<keyword evidence="5" id="KW-1133">Transmembrane helix</keyword>
<dbReference type="InterPro" id="IPR039261">
    <property type="entry name" value="FNR_nucleotide-bd"/>
</dbReference>
<dbReference type="PRINTS" id="PR00371">
    <property type="entry name" value="FPNCR"/>
</dbReference>
<protein>
    <recommendedName>
        <fullName evidence="4">NADPH--hemoprotein reductase</fullName>
        <ecNumber evidence="4">1.6.2.4</ecNumber>
    </recommendedName>
</protein>
<dbReference type="PROSITE" id="PS51384">
    <property type="entry name" value="FAD_FR"/>
    <property type="match status" value="1"/>
</dbReference>
<sequence>MLRPLHSFLGLAAALLLVALATSGALLAIDPVRERLTAAAPPAATVSVADVAELATRAAPGVDRIERKPSGAIVVTYFEGDSPAIAVIDPATGALSPAPEPSPFMLVVKNLHRKLLLDDPGRVTAGLGAFAMLVLAVSGLAMLARGLGGWRKLAGPVRGTAMQRLHGQASRAAVAGLLISALTGVAMSLTTFEVLPDGAPASAEAARSAEGPTLSPAQIPLLRDTPLASLRTLSFPYADDPTDVFRLATADGESNIDRATGAVLSTAANTPYQSAYQVIYALHTGELAWPLTVLLGLSSAAVPLLAGTGVAIWWARRRARPGRSAAIAGVSDTVILVGSEGNTTWGFAETLRAALAGAGVDASVAAMNDLGPHLRAARRFVVLTATYGDGEAPSSASDFLARLARFEAGPELEFAVLGFGDRQFPRFCGFADTVDRALEEKGLRRLLPEFRIDRQSAQGFADWGREFGAAIGVELALVHTPERPRTQSLRLMERIDYGVEIGAPTAVLRFGPGEPSGLMGRLLGARLPRFEAGDLVGMLAPGSDVPRFYSLASSSRDGVLEICVRLMPGGLCSGRLHALRPGDCIDGFVRPNPGFRPAPGHAPVILIGAGAGVGPLAGFIRSNAARRPMHLYFGARDPGSDFLYRNDLEAWLRDRRLTSLRPAFSRAAPRARVQHRLAADAEALRGLIAREAQILVCGGRDMARGVAEALAAVLAPMQLTVADLKREGRYVEDVY</sequence>
<dbReference type="InterPro" id="IPR001709">
    <property type="entry name" value="Flavoprot_Pyr_Nucl_cyt_Rdtase"/>
</dbReference>
<feature type="domain" description="Flavodoxin-like" evidence="6">
    <location>
        <begin position="333"/>
        <end position="468"/>
    </location>
</feature>
<organism evidence="8 9">
    <name type="scientific">Alsobacter ponti</name>
    <dbReference type="NCBI Taxonomy" id="2962936"/>
    <lineage>
        <taxon>Bacteria</taxon>
        <taxon>Pseudomonadati</taxon>
        <taxon>Pseudomonadota</taxon>
        <taxon>Alphaproteobacteria</taxon>
        <taxon>Hyphomicrobiales</taxon>
        <taxon>Alsobacteraceae</taxon>
        <taxon>Alsobacter</taxon>
    </lineage>
</organism>
<feature type="transmembrane region" description="Helical" evidence="5">
    <location>
        <begin position="287"/>
        <end position="314"/>
    </location>
</feature>
<feature type="domain" description="FAD-binding FR-type" evidence="7">
    <location>
        <begin position="484"/>
        <end position="598"/>
    </location>
</feature>
<dbReference type="InterPro" id="IPR029039">
    <property type="entry name" value="Flavoprotein-like_sf"/>
</dbReference>
<dbReference type="PRINTS" id="PR00369">
    <property type="entry name" value="FLAVODOXIN"/>
</dbReference>
<accession>A0ABT1LDW3</accession>
<evidence type="ECO:0000313" key="9">
    <source>
        <dbReference type="Proteomes" id="UP001205890"/>
    </source>
</evidence>
<keyword evidence="2" id="KW-0288">FMN</keyword>
<evidence type="ECO:0000259" key="7">
    <source>
        <dbReference type="PROSITE" id="PS51384"/>
    </source>
</evidence>
<dbReference type="InterPro" id="IPR001094">
    <property type="entry name" value="Flavdoxin-like"/>
</dbReference>
<dbReference type="InterPro" id="IPR017938">
    <property type="entry name" value="Riboflavin_synthase-like_b-brl"/>
</dbReference>
<dbReference type="Pfam" id="PF00175">
    <property type="entry name" value="NAD_binding_1"/>
    <property type="match status" value="1"/>
</dbReference>
<reference evidence="8 9" key="1">
    <citation type="submission" date="2022-07" db="EMBL/GenBank/DDBJ databases">
        <authorList>
            <person name="Li W.-J."/>
            <person name="Deng Q.-Q."/>
        </authorList>
    </citation>
    <scope>NUCLEOTIDE SEQUENCE [LARGE SCALE GENOMIC DNA]</scope>
    <source>
        <strain evidence="8 9">SYSU M60028</strain>
    </source>
</reference>
<dbReference type="CDD" id="cd06201">
    <property type="entry name" value="SiR_like2"/>
    <property type="match status" value="1"/>
</dbReference>
<keyword evidence="5" id="KW-0472">Membrane</keyword>
<keyword evidence="3" id="KW-0249">Electron transport</keyword>
<evidence type="ECO:0000256" key="4">
    <source>
        <dbReference type="ARBA" id="ARBA00023797"/>
    </source>
</evidence>
<gene>
    <name evidence="8" type="ORF">NK718_12285</name>
</gene>
<comment type="caution">
    <text evidence="8">The sequence shown here is derived from an EMBL/GenBank/DDBJ whole genome shotgun (WGS) entry which is preliminary data.</text>
</comment>
<dbReference type="Gene3D" id="2.40.30.10">
    <property type="entry name" value="Translation factors"/>
    <property type="match status" value="1"/>
</dbReference>
<evidence type="ECO:0000256" key="1">
    <source>
        <dbReference type="ARBA" id="ARBA00022630"/>
    </source>
</evidence>
<dbReference type="PANTHER" id="PTHR19384">
    <property type="entry name" value="NITRIC OXIDE SYNTHASE-RELATED"/>
    <property type="match status" value="1"/>
</dbReference>
<evidence type="ECO:0000259" key="6">
    <source>
        <dbReference type="PROSITE" id="PS50902"/>
    </source>
</evidence>
<dbReference type="SUPFAM" id="SSF63380">
    <property type="entry name" value="Riboflavin synthase domain-like"/>
    <property type="match status" value="1"/>
</dbReference>
<keyword evidence="1" id="KW-0285">Flavoprotein</keyword>
<name>A0ABT1LDW3_9HYPH</name>
<dbReference type="EC" id="1.6.2.4" evidence="4"/>
<feature type="transmembrane region" description="Helical" evidence="5">
    <location>
        <begin position="123"/>
        <end position="144"/>
    </location>
</feature>
<keyword evidence="3" id="KW-0813">Transport</keyword>
<keyword evidence="5" id="KW-0812">Transmembrane</keyword>
<dbReference type="InterPro" id="IPR001433">
    <property type="entry name" value="OxRdtase_FAD/NAD-bd"/>
</dbReference>
<dbReference type="InterPro" id="IPR008254">
    <property type="entry name" value="Flavodoxin/NO_synth"/>
</dbReference>
<dbReference type="SUPFAM" id="SSF52218">
    <property type="entry name" value="Flavoproteins"/>
    <property type="match status" value="1"/>
</dbReference>
<dbReference type="EMBL" id="JANCLU010000010">
    <property type="protein sequence ID" value="MCP8939296.1"/>
    <property type="molecule type" value="Genomic_DNA"/>
</dbReference>
<keyword evidence="9" id="KW-1185">Reference proteome</keyword>
<dbReference type="InterPro" id="IPR017927">
    <property type="entry name" value="FAD-bd_FR_type"/>
</dbReference>
<evidence type="ECO:0000256" key="2">
    <source>
        <dbReference type="ARBA" id="ARBA00022643"/>
    </source>
</evidence>
<dbReference type="Pfam" id="PF00258">
    <property type="entry name" value="Flavodoxin_1"/>
    <property type="match status" value="1"/>
</dbReference>
<dbReference type="PROSITE" id="PS50902">
    <property type="entry name" value="FLAVODOXIN_LIKE"/>
    <property type="match status" value="1"/>
</dbReference>
<evidence type="ECO:0000313" key="8">
    <source>
        <dbReference type="EMBL" id="MCP8939296.1"/>
    </source>
</evidence>
<dbReference type="Pfam" id="PF03929">
    <property type="entry name" value="PepSY_TM"/>
    <property type="match status" value="1"/>
</dbReference>
<dbReference type="Proteomes" id="UP001205890">
    <property type="component" value="Unassembled WGS sequence"/>
</dbReference>
<dbReference type="PANTHER" id="PTHR19384:SF17">
    <property type="entry name" value="NADPH--CYTOCHROME P450 REDUCTASE"/>
    <property type="match status" value="1"/>
</dbReference>
<dbReference type="Gene3D" id="3.40.50.80">
    <property type="entry name" value="Nucleotide-binding domain of ferredoxin-NADP reductase (FNR) module"/>
    <property type="match status" value="1"/>
</dbReference>
<dbReference type="Gene3D" id="3.40.50.360">
    <property type="match status" value="1"/>
</dbReference>
<evidence type="ECO:0000256" key="3">
    <source>
        <dbReference type="ARBA" id="ARBA00022982"/>
    </source>
</evidence>
<feature type="transmembrane region" description="Helical" evidence="5">
    <location>
        <begin position="172"/>
        <end position="192"/>
    </location>
</feature>
<dbReference type="RefSeq" id="WP_254742497.1">
    <property type="nucleotide sequence ID" value="NZ_JANCLU010000010.1"/>
</dbReference>
<dbReference type="InterPro" id="IPR005625">
    <property type="entry name" value="PepSY-ass_TM"/>
</dbReference>
<dbReference type="SUPFAM" id="SSF52343">
    <property type="entry name" value="Ferredoxin reductase-like, C-terminal NADP-linked domain"/>
    <property type="match status" value="1"/>
</dbReference>
<evidence type="ECO:0000256" key="5">
    <source>
        <dbReference type="SAM" id="Phobius"/>
    </source>
</evidence>
<proteinExistence type="predicted"/>